<dbReference type="Gene3D" id="3.90.1150.10">
    <property type="entry name" value="Aspartate Aminotransferase, domain 1"/>
    <property type="match status" value="1"/>
</dbReference>
<gene>
    <name evidence="2" type="ORF">ZEAMMB73_Zm00001d007237</name>
</gene>
<evidence type="ECO:0000313" key="2">
    <source>
        <dbReference type="EMBL" id="ONM26397.1"/>
    </source>
</evidence>
<dbReference type="InterPro" id="IPR015422">
    <property type="entry name" value="PyrdxlP-dep_Trfase_small"/>
</dbReference>
<dbReference type="EMBL" id="CM007648">
    <property type="protein sequence ID" value="ONM26397.1"/>
    <property type="molecule type" value="Genomic_DNA"/>
</dbReference>
<feature type="domain" description="Serine hydroxymethyltransferase-like" evidence="1">
    <location>
        <begin position="3"/>
        <end position="46"/>
    </location>
</feature>
<reference evidence="2" key="1">
    <citation type="submission" date="2015-12" db="EMBL/GenBank/DDBJ databases">
        <title>Update maize B73 reference genome by single molecule sequencing technologies.</title>
        <authorList>
            <consortium name="Maize Genome Sequencing Project"/>
            <person name="Ware D."/>
        </authorList>
    </citation>
    <scope>NUCLEOTIDE SEQUENCE [LARGE SCALE GENOMIC DNA]</scope>
    <source>
        <tissue evidence="2">Seedling</tissue>
    </source>
</reference>
<sequence>MFAMHASLTAKGYKVVSNGIDNHLVSVNLKNKEAKGTRAGLMGTTILAMVNCIDDSPTNFEHN</sequence>
<proteinExistence type="predicted"/>
<evidence type="ECO:0000259" key="1">
    <source>
        <dbReference type="Pfam" id="PF00464"/>
    </source>
</evidence>
<organism evidence="2">
    <name type="scientific">Zea mays</name>
    <name type="common">Maize</name>
    <dbReference type="NCBI Taxonomy" id="4577"/>
    <lineage>
        <taxon>Eukaryota</taxon>
        <taxon>Viridiplantae</taxon>
        <taxon>Streptophyta</taxon>
        <taxon>Embryophyta</taxon>
        <taxon>Tracheophyta</taxon>
        <taxon>Spermatophyta</taxon>
        <taxon>Magnoliopsida</taxon>
        <taxon>Liliopsida</taxon>
        <taxon>Poales</taxon>
        <taxon>Poaceae</taxon>
        <taxon>PACMAD clade</taxon>
        <taxon>Panicoideae</taxon>
        <taxon>Andropogonodae</taxon>
        <taxon>Andropogoneae</taxon>
        <taxon>Tripsacinae</taxon>
        <taxon>Zea</taxon>
    </lineage>
</organism>
<dbReference type="InParanoid" id="A0A1D6F524"/>
<protein>
    <recommendedName>
        <fullName evidence="1">Serine hydroxymethyltransferase-like domain-containing protein</fullName>
    </recommendedName>
</protein>
<dbReference type="ExpressionAtlas" id="A0A1D6F524">
    <property type="expression patterns" value="baseline"/>
</dbReference>
<accession>A0A1D6F524</accession>
<dbReference type="AlphaFoldDB" id="A0A1D6F524"/>
<dbReference type="InterPro" id="IPR039429">
    <property type="entry name" value="SHMT-like_dom"/>
</dbReference>
<dbReference type="Pfam" id="PF00464">
    <property type="entry name" value="SHMT"/>
    <property type="match status" value="1"/>
</dbReference>
<name>A0A1D6F524_MAIZE</name>
<dbReference type="SMR" id="A0A1D6F524"/>